<evidence type="ECO:0000313" key="2">
    <source>
        <dbReference type="Proteomes" id="UP001164929"/>
    </source>
</evidence>
<sequence>MESRFESYYVIGNRSSYYWTSDKVNLWFGLPNAMSNGFCQSSGLIDCRSSTSCCIAENFLPVKWKSLALCCKFYFPSGCNDCITVSIATWGICLMAEGSSIE</sequence>
<reference evidence="1" key="1">
    <citation type="journal article" date="2023" name="Mol. Ecol. Resour.">
        <title>Chromosome-level genome assembly of a triploid poplar Populus alba 'Berolinensis'.</title>
        <authorList>
            <person name="Chen S."/>
            <person name="Yu Y."/>
            <person name="Wang X."/>
            <person name="Wang S."/>
            <person name="Zhang T."/>
            <person name="Zhou Y."/>
            <person name="He R."/>
            <person name="Meng N."/>
            <person name="Wang Y."/>
            <person name="Liu W."/>
            <person name="Liu Z."/>
            <person name="Liu J."/>
            <person name="Guo Q."/>
            <person name="Huang H."/>
            <person name="Sederoff R.R."/>
            <person name="Wang G."/>
            <person name="Qu G."/>
            <person name="Chen S."/>
        </authorList>
    </citation>
    <scope>NUCLEOTIDE SEQUENCE</scope>
    <source>
        <strain evidence="1">SC-2020</strain>
    </source>
</reference>
<proteinExistence type="predicted"/>
<keyword evidence="2" id="KW-1185">Reference proteome</keyword>
<dbReference type="EMBL" id="JAQIZT010000005">
    <property type="protein sequence ID" value="KAJ6996549.1"/>
    <property type="molecule type" value="Genomic_DNA"/>
</dbReference>
<comment type="caution">
    <text evidence="1">The sequence shown here is derived from an EMBL/GenBank/DDBJ whole genome shotgun (WGS) entry which is preliminary data.</text>
</comment>
<dbReference type="AlphaFoldDB" id="A0AAD6QU28"/>
<accession>A0AAD6QU28</accession>
<dbReference type="Proteomes" id="UP001164929">
    <property type="component" value="Chromosome 5"/>
</dbReference>
<protein>
    <submittedName>
        <fullName evidence="1">Uncharacterized protein</fullName>
    </submittedName>
</protein>
<gene>
    <name evidence="1" type="ORF">NC653_013219</name>
</gene>
<evidence type="ECO:0000313" key="1">
    <source>
        <dbReference type="EMBL" id="KAJ6996549.1"/>
    </source>
</evidence>
<organism evidence="1 2">
    <name type="scientific">Populus alba x Populus x berolinensis</name>
    <dbReference type="NCBI Taxonomy" id="444605"/>
    <lineage>
        <taxon>Eukaryota</taxon>
        <taxon>Viridiplantae</taxon>
        <taxon>Streptophyta</taxon>
        <taxon>Embryophyta</taxon>
        <taxon>Tracheophyta</taxon>
        <taxon>Spermatophyta</taxon>
        <taxon>Magnoliopsida</taxon>
        <taxon>eudicotyledons</taxon>
        <taxon>Gunneridae</taxon>
        <taxon>Pentapetalae</taxon>
        <taxon>rosids</taxon>
        <taxon>fabids</taxon>
        <taxon>Malpighiales</taxon>
        <taxon>Salicaceae</taxon>
        <taxon>Saliceae</taxon>
        <taxon>Populus</taxon>
    </lineage>
</organism>
<name>A0AAD6QU28_9ROSI</name>